<feature type="transmembrane region" description="Helical" evidence="5">
    <location>
        <begin position="30"/>
        <end position="48"/>
    </location>
</feature>
<feature type="transmembrane region" description="Helical" evidence="5">
    <location>
        <begin position="210"/>
        <end position="233"/>
    </location>
</feature>
<protein>
    <submittedName>
        <fullName evidence="6">RTA1 like protein-domain-containing protein</fullName>
    </submittedName>
</protein>
<gene>
    <name evidence="6" type="ORF">B0J13DRAFT_272668</name>
</gene>
<dbReference type="PANTHER" id="PTHR31465:SF27">
    <property type="entry name" value="DOMAIN PROTEIN, PUTATIVE (AFU_ORTHOLOGUE AFUA_3G01030)-RELATED"/>
    <property type="match status" value="1"/>
</dbReference>
<organism evidence="6 7">
    <name type="scientific">Dactylonectria estremocensis</name>
    <dbReference type="NCBI Taxonomy" id="1079267"/>
    <lineage>
        <taxon>Eukaryota</taxon>
        <taxon>Fungi</taxon>
        <taxon>Dikarya</taxon>
        <taxon>Ascomycota</taxon>
        <taxon>Pezizomycotina</taxon>
        <taxon>Sordariomycetes</taxon>
        <taxon>Hypocreomycetidae</taxon>
        <taxon>Hypocreales</taxon>
        <taxon>Nectriaceae</taxon>
        <taxon>Dactylonectria</taxon>
    </lineage>
</organism>
<keyword evidence="2 5" id="KW-0812">Transmembrane</keyword>
<reference evidence="6" key="1">
    <citation type="journal article" date="2021" name="Nat. Commun.">
        <title>Genetic determinants of endophytism in the Arabidopsis root mycobiome.</title>
        <authorList>
            <person name="Mesny F."/>
            <person name="Miyauchi S."/>
            <person name="Thiergart T."/>
            <person name="Pickel B."/>
            <person name="Atanasova L."/>
            <person name="Karlsson M."/>
            <person name="Huettel B."/>
            <person name="Barry K.W."/>
            <person name="Haridas S."/>
            <person name="Chen C."/>
            <person name="Bauer D."/>
            <person name="Andreopoulos W."/>
            <person name="Pangilinan J."/>
            <person name="LaButti K."/>
            <person name="Riley R."/>
            <person name="Lipzen A."/>
            <person name="Clum A."/>
            <person name="Drula E."/>
            <person name="Henrissat B."/>
            <person name="Kohler A."/>
            <person name="Grigoriev I.V."/>
            <person name="Martin F.M."/>
            <person name="Hacquard S."/>
        </authorList>
    </citation>
    <scope>NUCLEOTIDE SEQUENCE</scope>
    <source>
        <strain evidence="6">MPI-CAGE-AT-0021</strain>
    </source>
</reference>
<feature type="transmembrane region" description="Helical" evidence="5">
    <location>
        <begin position="85"/>
        <end position="110"/>
    </location>
</feature>
<feature type="transmembrane region" description="Helical" evidence="5">
    <location>
        <begin position="253"/>
        <end position="272"/>
    </location>
</feature>
<comment type="caution">
    <text evidence="6">The sequence shown here is derived from an EMBL/GenBank/DDBJ whole genome shotgun (WGS) entry which is preliminary data.</text>
</comment>
<evidence type="ECO:0000256" key="4">
    <source>
        <dbReference type="ARBA" id="ARBA00023136"/>
    </source>
</evidence>
<dbReference type="AlphaFoldDB" id="A0A9P9D2J4"/>
<keyword evidence="4 5" id="KW-0472">Membrane</keyword>
<evidence type="ECO:0000313" key="7">
    <source>
        <dbReference type="Proteomes" id="UP000717696"/>
    </source>
</evidence>
<evidence type="ECO:0000256" key="3">
    <source>
        <dbReference type="ARBA" id="ARBA00022989"/>
    </source>
</evidence>
<dbReference type="EMBL" id="JAGMUU010000056">
    <property type="protein sequence ID" value="KAH7111516.1"/>
    <property type="molecule type" value="Genomic_DNA"/>
</dbReference>
<evidence type="ECO:0000256" key="2">
    <source>
        <dbReference type="ARBA" id="ARBA00022692"/>
    </source>
</evidence>
<dbReference type="OrthoDB" id="3358017at2759"/>
<keyword evidence="3 5" id="KW-1133">Transmembrane helix</keyword>
<name>A0A9P9D2J4_9HYPO</name>
<evidence type="ECO:0000256" key="1">
    <source>
        <dbReference type="ARBA" id="ARBA00004141"/>
    </source>
</evidence>
<dbReference type="InterPro" id="IPR007568">
    <property type="entry name" value="RTA1"/>
</dbReference>
<dbReference type="GO" id="GO:0016020">
    <property type="term" value="C:membrane"/>
    <property type="evidence" value="ECO:0007669"/>
    <property type="project" value="UniProtKB-SubCell"/>
</dbReference>
<keyword evidence="7" id="KW-1185">Reference proteome</keyword>
<accession>A0A9P9D2J4</accession>
<feature type="transmembrane region" description="Helical" evidence="5">
    <location>
        <begin position="166"/>
        <end position="189"/>
    </location>
</feature>
<evidence type="ECO:0000256" key="5">
    <source>
        <dbReference type="SAM" id="Phobius"/>
    </source>
</evidence>
<sequence length="294" mass="33197">MSYEGLLKPVPGVKPLSSGVYLWRYVPNQLLAILFLILFMATFVYICWKVWRTRARFCIVFAIGCFMQMVGYGVRAAVKNDTDQLMPYCIQTMFILTAPVHFAATIYMMLGRVILHAGGAQHSPLKPSKITLIFVLGDIFSFSVQGGGSGLSVIQNVELSKWSTRIVVIGLMIQIIIFGLFCVLAIIWHRRMRLAPVSPIARIAGDSPDFIHWEADLWMLYSVSLLIMVRSVFRVVEYCQGHTGYALSHEWTLYVFDAALMFAAAVIFCWRFPGHLGKLARKDDGYNLGEGRSY</sequence>
<feature type="transmembrane region" description="Helical" evidence="5">
    <location>
        <begin position="130"/>
        <end position="154"/>
    </location>
</feature>
<dbReference type="PANTHER" id="PTHR31465">
    <property type="entry name" value="PROTEIN RTA1-RELATED"/>
    <property type="match status" value="1"/>
</dbReference>
<evidence type="ECO:0000313" key="6">
    <source>
        <dbReference type="EMBL" id="KAH7111516.1"/>
    </source>
</evidence>
<proteinExistence type="predicted"/>
<dbReference type="Pfam" id="PF04479">
    <property type="entry name" value="RTA1"/>
    <property type="match status" value="1"/>
</dbReference>
<feature type="transmembrane region" description="Helical" evidence="5">
    <location>
        <begin position="55"/>
        <end position="73"/>
    </location>
</feature>
<dbReference type="Proteomes" id="UP000717696">
    <property type="component" value="Unassembled WGS sequence"/>
</dbReference>
<comment type="subcellular location">
    <subcellularLocation>
        <location evidence="1">Membrane</location>
        <topology evidence="1">Multi-pass membrane protein</topology>
    </subcellularLocation>
</comment>